<feature type="compositionally biased region" description="Pro residues" evidence="1">
    <location>
        <begin position="30"/>
        <end position="43"/>
    </location>
</feature>
<sequence>MHKNGLGTALTGDLGDLPPDRTARSVNSPPGSPARPARAPPDPDVTSNSTTPGSTPTGAGFHTEEETIAVYADDTSVDTVLARLSDVHLVQFGPGWASRGCPNRPPQMPAR</sequence>
<dbReference type="Proteomes" id="UP000323380">
    <property type="component" value="Unassembled WGS sequence"/>
</dbReference>
<feature type="compositionally biased region" description="Low complexity" evidence="1">
    <location>
        <begin position="44"/>
        <end position="58"/>
    </location>
</feature>
<proteinExistence type="predicted"/>
<dbReference type="AlphaFoldDB" id="A0A5D0NKI8"/>
<keyword evidence="3" id="KW-1185">Reference proteome</keyword>
<comment type="caution">
    <text evidence="2">The sequence shown here is derived from an EMBL/GenBank/DDBJ whole genome shotgun (WGS) entry which is preliminary data.</text>
</comment>
<evidence type="ECO:0000313" key="2">
    <source>
        <dbReference type="EMBL" id="TYB45000.1"/>
    </source>
</evidence>
<accession>A0A5D0NKI8</accession>
<feature type="compositionally biased region" description="Low complexity" evidence="1">
    <location>
        <begin position="1"/>
        <end position="17"/>
    </location>
</feature>
<dbReference type="RefSeq" id="WP_148344466.1">
    <property type="nucleotide sequence ID" value="NZ_VSFG01000004.1"/>
</dbReference>
<dbReference type="EMBL" id="VSFG01000004">
    <property type="protein sequence ID" value="TYB45000.1"/>
    <property type="molecule type" value="Genomic_DNA"/>
</dbReference>
<evidence type="ECO:0000256" key="1">
    <source>
        <dbReference type="SAM" id="MobiDB-lite"/>
    </source>
</evidence>
<reference evidence="2 3" key="1">
    <citation type="submission" date="2019-08" db="EMBL/GenBank/DDBJ databases">
        <title>Actinomadura sp. nov. CYP1-5 isolated from mountain soil.</title>
        <authorList>
            <person name="Songsumanus A."/>
            <person name="Kuncharoen N."/>
            <person name="Kudo T."/>
            <person name="Yuki M."/>
            <person name="Igarashi Y."/>
            <person name="Tanasupawat S."/>
        </authorList>
    </citation>
    <scope>NUCLEOTIDE SEQUENCE [LARGE SCALE GENOMIC DNA]</scope>
    <source>
        <strain evidence="2 3">JCM 14158</strain>
    </source>
</reference>
<name>A0A5D0NKI8_9ACTN</name>
<protein>
    <submittedName>
        <fullName evidence="2">Uncharacterized protein</fullName>
    </submittedName>
</protein>
<feature type="region of interest" description="Disordered" evidence="1">
    <location>
        <begin position="1"/>
        <end position="65"/>
    </location>
</feature>
<organism evidence="2 3">
    <name type="scientific">Actinomadura chibensis</name>
    <dbReference type="NCBI Taxonomy" id="392828"/>
    <lineage>
        <taxon>Bacteria</taxon>
        <taxon>Bacillati</taxon>
        <taxon>Actinomycetota</taxon>
        <taxon>Actinomycetes</taxon>
        <taxon>Streptosporangiales</taxon>
        <taxon>Thermomonosporaceae</taxon>
        <taxon>Actinomadura</taxon>
    </lineage>
</organism>
<gene>
    <name evidence="2" type="ORF">FXF69_23030</name>
</gene>
<evidence type="ECO:0000313" key="3">
    <source>
        <dbReference type="Proteomes" id="UP000323380"/>
    </source>
</evidence>